<dbReference type="Proteomes" id="UP000694398">
    <property type="component" value="Unassembled WGS sequence"/>
</dbReference>
<dbReference type="Gene3D" id="2.60.40.10">
    <property type="entry name" value="Immunoglobulins"/>
    <property type="match status" value="2"/>
</dbReference>
<dbReference type="SUPFAM" id="SSF49265">
    <property type="entry name" value="Fibronectin type III"/>
    <property type="match status" value="1"/>
</dbReference>
<dbReference type="Pfam" id="PF22012">
    <property type="entry name" value="TSLPR_D1"/>
    <property type="match status" value="1"/>
</dbReference>
<gene>
    <name evidence="2" type="primary">IL2RG</name>
</gene>
<reference evidence="2" key="1">
    <citation type="submission" date="2025-08" db="UniProtKB">
        <authorList>
            <consortium name="Ensembl"/>
        </authorList>
    </citation>
    <scope>IDENTIFICATION</scope>
</reference>
<feature type="domain" description="Cytokine receptor-like factor 2-like" evidence="1">
    <location>
        <begin position="2"/>
        <end position="36"/>
    </location>
</feature>
<keyword evidence="3" id="KW-1185">Reference proteome</keyword>
<dbReference type="InterPro" id="IPR003961">
    <property type="entry name" value="FN3_dom"/>
</dbReference>
<evidence type="ECO:0000313" key="2">
    <source>
        <dbReference type="Ensembl" id="ENSCLAP00000004284.1"/>
    </source>
</evidence>
<reference evidence="2" key="2">
    <citation type="submission" date="2025-09" db="UniProtKB">
        <authorList>
            <consortium name="Ensembl"/>
        </authorList>
    </citation>
    <scope>IDENTIFICATION</scope>
</reference>
<dbReference type="InterPro" id="IPR036116">
    <property type="entry name" value="FN3_sf"/>
</dbReference>
<proteinExistence type="predicted"/>
<dbReference type="InterPro" id="IPR053856">
    <property type="entry name" value="TSLPR_D1"/>
</dbReference>
<organism evidence="2 3">
    <name type="scientific">Chinchilla lanigera</name>
    <name type="common">Long-tailed chinchilla</name>
    <name type="synonym">Chinchilla villidera</name>
    <dbReference type="NCBI Taxonomy" id="34839"/>
    <lineage>
        <taxon>Eukaryota</taxon>
        <taxon>Metazoa</taxon>
        <taxon>Chordata</taxon>
        <taxon>Craniata</taxon>
        <taxon>Vertebrata</taxon>
        <taxon>Euteleostomi</taxon>
        <taxon>Mammalia</taxon>
        <taxon>Eutheria</taxon>
        <taxon>Euarchontoglires</taxon>
        <taxon>Glires</taxon>
        <taxon>Rodentia</taxon>
        <taxon>Hystricomorpha</taxon>
        <taxon>Chinchillidae</taxon>
        <taxon>Chinchilla</taxon>
    </lineage>
</organism>
<dbReference type="InterPro" id="IPR013783">
    <property type="entry name" value="Ig-like_fold"/>
</dbReference>
<evidence type="ECO:0000313" key="3">
    <source>
        <dbReference type="Proteomes" id="UP000694398"/>
    </source>
</evidence>
<sequence length="98" mass="11893">LTSGCWLQENEIRLYETFVVRLQDPREPRRQMEQKLKLQNLVIPWAPENLTLRNLSESQLELSWKNRYALDRCLQHLVQYRSDWDSSWTCLEFPPSRT</sequence>
<evidence type="ECO:0000259" key="1">
    <source>
        <dbReference type="Pfam" id="PF22012"/>
    </source>
</evidence>
<dbReference type="Ensembl" id="ENSCLAT00000004366.1">
    <property type="protein sequence ID" value="ENSCLAP00000004284.1"/>
    <property type="gene ID" value="ENSCLAG00000003047.1"/>
</dbReference>
<dbReference type="AlphaFoldDB" id="A0A8C2URP7"/>
<dbReference type="CDD" id="cd00063">
    <property type="entry name" value="FN3"/>
    <property type="match status" value="1"/>
</dbReference>
<dbReference type="GeneTree" id="ENSGT00510000048979"/>
<protein>
    <submittedName>
        <fullName evidence="2">Interleukin 2 receptor subunit gamma</fullName>
    </submittedName>
</protein>
<name>A0A8C2URP7_CHILA</name>
<accession>A0A8C2URP7</accession>